<feature type="transmembrane region" description="Helical" evidence="1">
    <location>
        <begin position="144"/>
        <end position="163"/>
    </location>
</feature>
<dbReference type="EMBL" id="JAYGJQ010000002">
    <property type="protein sequence ID" value="MEA9356713.1"/>
    <property type="molecule type" value="Genomic_DNA"/>
</dbReference>
<sequence>MKKVVSDLFHSKKNAYLSKVFAAVLLAVFYLHYKLAFILEPSSFDMILELTTLKLAPFLKSSIVLSNYRPQLGDLTFLITGGAAKTFGIIGGYVIRYVLFVLNIVVFFHVFKEYLEDKKLNYKNSIFFLMTSGLTFFAMIKYFYVVDFLTALLFSFISLLVILQNRSKMTAFVCVVIAIYFKFSILIFLFPLLVIGQRNHKELFKYVMPISLATALGLGMFFMKSVDHVLGQRGLFTILSHEGILNFIAVNIFAPWEFFKFFDQSVANYSLQWSPYIIIKLVLILVLASMIFIKNKLNAIVDFLCVLASLIGIIAIQPHDPWFHDISFYVGMIGLLAMVMAWKYKTIIFGRNLSIVVIALFLGDFYYWNQSIKSVGLVTTKLELQDSIKREVAMNNVTDLYLYCMNNIGEFEWNLRGNQNLKIHYVLDAQDLQGNLNRPVTSKSLWLFPKKCLHENPPQSIGNDPSMSASFKREFYLNSMEYYRLYSNY</sequence>
<keyword evidence="3" id="KW-1185">Reference proteome</keyword>
<organism evidence="2 3">
    <name type="scientific">Bacteriovorax antarcticus</name>
    <dbReference type="NCBI Taxonomy" id="3088717"/>
    <lineage>
        <taxon>Bacteria</taxon>
        <taxon>Pseudomonadati</taxon>
        <taxon>Bdellovibrionota</taxon>
        <taxon>Bacteriovoracia</taxon>
        <taxon>Bacteriovoracales</taxon>
        <taxon>Bacteriovoracaceae</taxon>
        <taxon>Bacteriovorax</taxon>
    </lineage>
</organism>
<feature type="transmembrane region" description="Helical" evidence="1">
    <location>
        <begin position="322"/>
        <end position="342"/>
    </location>
</feature>
<evidence type="ECO:0000313" key="3">
    <source>
        <dbReference type="Proteomes" id="UP001302274"/>
    </source>
</evidence>
<feature type="transmembrane region" description="Helical" evidence="1">
    <location>
        <begin position="299"/>
        <end position="316"/>
    </location>
</feature>
<keyword evidence="1" id="KW-0472">Membrane</keyword>
<protein>
    <recommendedName>
        <fullName evidence="4">Glycosyltransferase RgtA/B/C/D-like domain-containing protein</fullName>
    </recommendedName>
</protein>
<evidence type="ECO:0000313" key="2">
    <source>
        <dbReference type="EMBL" id="MEA9356713.1"/>
    </source>
</evidence>
<evidence type="ECO:0000256" key="1">
    <source>
        <dbReference type="SAM" id="Phobius"/>
    </source>
</evidence>
<feature type="transmembrane region" description="Helical" evidence="1">
    <location>
        <begin position="206"/>
        <end position="223"/>
    </location>
</feature>
<gene>
    <name evidence="2" type="ORF">SHI21_10880</name>
</gene>
<name>A0ABU5VUH0_9BACT</name>
<reference evidence="2 3" key="1">
    <citation type="submission" date="2023-11" db="EMBL/GenBank/DDBJ databases">
        <title>A Novel Polar Bacteriovorax (B. antarcticus) Isolated from the Biocrust in Antarctica.</title>
        <authorList>
            <person name="Mun W."/>
            <person name="Choi S.Y."/>
            <person name="Mitchell R.J."/>
        </authorList>
    </citation>
    <scope>NUCLEOTIDE SEQUENCE [LARGE SCALE GENOMIC DNA]</scope>
    <source>
        <strain evidence="2 3">PP10</strain>
    </source>
</reference>
<feature type="transmembrane region" description="Helical" evidence="1">
    <location>
        <begin position="170"/>
        <end position="194"/>
    </location>
</feature>
<feature type="transmembrane region" description="Helical" evidence="1">
    <location>
        <begin position="273"/>
        <end position="292"/>
    </location>
</feature>
<evidence type="ECO:0008006" key="4">
    <source>
        <dbReference type="Google" id="ProtNLM"/>
    </source>
</evidence>
<feature type="transmembrane region" description="Helical" evidence="1">
    <location>
        <begin position="20"/>
        <end position="39"/>
    </location>
</feature>
<feature type="transmembrane region" description="Helical" evidence="1">
    <location>
        <begin position="120"/>
        <end position="138"/>
    </location>
</feature>
<proteinExistence type="predicted"/>
<accession>A0ABU5VUH0</accession>
<keyword evidence="1" id="KW-1133">Transmembrane helix</keyword>
<feature type="transmembrane region" description="Helical" evidence="1">
    <location>
        <begin position="87"/>
        <end position="108"/>
    </location>
</feature>
<dbReference type="Proteomes" id="UP001302274">
    <property type="component" value="Unassembled WGS sequence"/>
</dbReference>
<comment type="caution">
    <text evidence="2">The sequence shown here is derived from an EMBL/GenBank/DDBJ whole genome shotgun (WGS) entry which is preliminary data.</text>
</comment>
<keyword evidence="1" id="KW-0812">Transmembrane</keyword>
<dbReference type="RefSeq" id="WP_323576578.1">
    <property type="nucleotide sequence ID" value="NZ_JAYGJQ010000002.1"/>
</dbReference>
<feature type="transmembrane region" description="Helical" evidence="1">
    <location>
        <begin position="235"/>
        <end position="253"/>
    </location>
</feature>
<feature type="transmembrane region" description="Helical" evidence="1">
    <location>
        <begin position="349"/>
        <end position="368"/>
    </location>
</feature>